<evidence type="ECO:0000256" key="1">
    <source>
        <dbReference type="SAM" id="MobiDB-lite"/>
    </source>
</evidence>
<feature type="compositionally biased region" description="Basic residues" evidence="1">
    <location>
        <begin position="1"/>
        <end position="10"/>
    </location>
</feature>
<protein>
    <submittedName>
        <fullName evidence="2">Uncharacterized protein</fullName>
    </submittedName>
</protein>
<feature type="compositionally biased region" description="Basic and acidic residues" evidence="1">
    <location>
        <begin position="169"/>
        <end position="185"/>
    </location>
</feature>
<feature type="region of interest" description="Disordered" evidence="1">
    <location>
        <begin position="1"/>
        <end position="41"/>
    </location>
</feature>
<evidence type="ECO:0000313" key="3">
    <source>
        <dbReference type="Proteomes" id="UP001470230"/>
    </source>
</evidence>
<name>A0ABR2JTU0_9EUKA</name>
<evidence type="ECO:0000313" key="2">
    <source>
        <dbReference type="EMBL" id="KAK8882296.1"/>
    </source>
</evidence>
<feature type="compositionally biased region" description="Basic and acidic residues" evidence="1">
    <location>
        <begin position="265"/>
        <end position="283"/>
    </location>
</feature>
<dbReference type="EMBL" id="JAPFFF010000009">
    <property type="protein sequence ID" value="KAK8882296.1"/>
    <property type="molecule type" value="Genomic_DNA"/>
</dbReference>
<reference evidence="2 3" key="1">
    <citation type="submission" date="2024-04" db="EMBL/GenBank/DDBJ databases">
        <title>Tritrichomonas musculus Genome.</title>
        <authorList>
            <person name="Alves-Ferreira E."/>
            <person name="Grigg M."/>
            <person name="Lorenzi H."/>
            <person name="Galac M."/>
        </authorList>
    </citation>
    <scope>NUCLEOTIDE SEQUENCE [LARGE SCALE GENOMIC DNA]</scope>
    <source>
        <strain evidence="2 3">EAF2021</strain>
    </source>
</reference>
<dbReference type="Proteomes" id="UP001470230">
    <property type="component" value="Unassembled WGS sequence"/>
</dbReference>
<feature type="compositionally biased region" description="Basic and acidic residues" evidence="1">
    <location>
        <begin position="230"/>
        <end position="243"/>
    </location>
</feature>
<accession>A0ABR2JTU0</accession>
<organism evidence="2 3">
    <name type="scientific">Tritrichomonas musculus</name>
    <dbReference type="NCBI Taxonomy" id="1915356"/>
    <lineage>
        <taxon>Eukaryota</taxon>
        <taxon>Metamonada</taxon>
        <taxon>Parabasalia</taxon>
        <taxon>Tritrichomonadida</taxon>
        <taxon>Tritrichomonadidae</taxon>
        <taxon>Tritrichomonas</taxon>
    </lineage>
</organism>
<sequence>MNKSRTKRKSSGISGLSDFNLNDFHNDSKQGNTNPDSDDHNYSEKQIAEVRKTYQDLVTSIMYSMFNPCVSYPEQRIDLDDDQLHDDDPNIPVTEDYDSPVTTLKLKVASKKDNAIRNELLDYLNASEQRNSEKLRNSNGVESIGIPFVSTDLSLPQVSISRNMQRKELKARDITDKKLQDKQDWRTSQVKKQREMIQAQKEMELYKERKKRREKVAEKEASMTNKQKRKLEEARKDLQDRKSQTRSMASRSMRPDDNQTTNSREYLEHQKRQKEEFLKTRGKTKKEDNVISILMGNY</sequence>
<feature type="region of interest" description="Disordered" evidence="1">
    <location>
        <begin position="169"/>
        <end position="283"/>
    </location>
</feature>
<feature type="compositionally biased region" description="Polar residues" evidence="1">
    <location>
        <begin position="11"/>
        <end position="20"/>
    </location>
</feature>
<proteinExistence type="predicted"/>
<keyword evidence="3" id="KW-1185">Reference proteome</keyword>
<comment type="caution">
    <text evidence="2">The sequence shown here is derived from an EMBL/GenBank/DDBJ whole genome shotgun (WGS) entry which is preliminary data.</text>
</comment>
<gene>
    <name evidence="2" type="ORF">M9Y10_044938</name>
</gene>